<feature type="region of interest" description="Disordered" evidence="1">
    <location>
        <begin position="504"/>
        <end position="549"/>
    </location>
</feature>
<dbReference type="Gene3D" id="4.10.240.10">
    <property type="entry name" value="Zn(2)-C6 fungal-type DNA-binding domain"/>
    <property type="match status" value="1"/>
</dbReference>
<proteinExistence type="predicted"/>
<dbReference type="SUPFAM" id="SSF57701">
    <property type="entry name" value="Zn2/Cys6 DNA-binding domain"/>
    <property type="match status" value="1"/>
</dbReference>
<dbReference type="PROSITE" id="PS50048">
    <property type="entry name" value="ZN2_CY6_FUNGAL_2"/>
    <property type="match status" value="1"/>
</dbReference>
<comment type="caution">
    <text evidence="3">The sequence shown here is derived from an EMBL/GenBank/DDBJ whole genome shotgun (WGS) entry which is preliminary data.</text>
</comment>
<feature type="compositionally biased region" description="Basic and acidic residues" evidence="1">
    <location>
        <begin position="535"/>
        <end position="547"/>
    </location>
</feature>
<feature type="region of interest" description="Disordered" evidence="1">
    <location>
        <begin position="164"/>
        <end position="219"/>
    </location>
</feature>
<feature type="region of interest" description="Disordered" evidence="1">
    <location>
        <begin position="1"/>
        <end position="91"/>
    </location>
</feature>
<dbReference type="STRING" id="4999.A0A1Y1UED5"/>
<accession>A0A1Y1UED5</accession>
<dbReference type="GO" id="GO:0008270">
    <property type="term" value="F:zinc ion binding"/>
    <property type="evidence" value="ECO:0007669"/>
    <property type="project" value="InterPro"/>
</dbReference>
<dbReference type="AlphaFoldDB" id="A0A1Y1UED5"/>
<feature type="compositionally biased region" description="Basic and acidic residues" evidence="1">
    <location>
        <begin position="1"/>
        <end position="18"/>
    </location>
</feature>
<sequence>MPSSPARKEGDKRSRAYNDRQPSPSVTPHTTSHSVRPSSSAFQPDNLNTPSQSAAAARRRCRSSFTPPSPRIVRPNGSAHQARISAGPGRIVTSTPIAQVHLSPLRLPSPALGWSAHTTPRGRSPRDNLRSTGTMPPWSFGCCKDTHHPLKKREHEQTLTQMNHPLQPSSVSSISLDARTQRQGEARTGRKDHPHTRTPPEARTEVIGPHGSQTRTPEVRGDTRIETQEVYNGTPSLPRMIRPLPSVLEPYTPRAPPPTQQLPSSRQHPYPSVRESPVPATVVRTPQRSFVDYTPGGSGIMLIQSPTAQDRDEENTPLLRLDRVKLSRPEIRSPLARIPGSNVPVHSPGADGTASVQAAKCTRISVCDICYIRKTKCDKARPSCRLCIERDYPCHYSDGVELPILPPNLNAYRSGHRRKPSTGNKEPPARKSFVTIVSPTNPKERIVIPIPDYQPVPFRPGKAFTAFKPRSKELAVARDLADMASAPATGDIPEESVESVVAGNQLPDTKDQPPVSETTTRSQREPIDLAQPNVNRHDESPSLDRGHVSLPNESVDYRMDTLVTSCKRVFKFWKRDRVKGSHKSIAWYGDDEASDGEEATCVTFEGTPLKRKREEAFLSPDTTSLKIDAGRFMARLRR</sequence>
<feature type="region of interest" description="Disordered" evidence="1">
    <location>
        <begin position="247"/>
        <end position="280"/>
    </location>
</feature>
<dbReference type="Proteomes" id="UP000193218">
    <property type="component" value="Unassembled WGS sequence"/>
</dbReference>
<dbReference type="EMBL" id="NBSH01000008">
    <property type="protein sequence ID" value="ORX36349.1"/>
    <property type="molecule type" value="Genomic_DNA"/>
</dbReference>
<feature type="compositionally biased region" description="Polar residues" evidence="1">
    <location>
        <begin position="164"/>
        <end position="175"/>
    </location>
</feature>
<dbReference type="InParanoid" id="A0A1Y1UED5"/>
<feature type="compositionally biased region" description="Polar residues" evidence="1">
    <location>
        <begin position="36"/>
        <end position="50"/>
    </location>
</feature>
<feature type="compositionally biased region" description="Basic and acidic residues" evidence="1">
    <location>
        <begin position="179"/>
        <end position="191"/>
    </location>
</feature>
<reference evidence="3 4" key="1">
    <citation type="submission" date="2017-03" db="EMBL/GenBank/DDBJ databases">
        <title>Widespread Adenine N6-methylation of Active Genes in Fungi.</title>
        <authorList>
            <consortium name="DOE Joint Genome Institute"/>
            <person name="Mondo S.J."/>
            <person name="Dannebaum R.O."/>
            <person name="Kuo R.C."/>
            <person name="Louie K.B."/>
            <person name="Bewick A.J."/>
            <person name="Labutti K."/>
            <person name="Haridas S."/>
            <person name="Kuo A."/>
            <person name="Salamov A."/>
            <person name="Ahrendt S.R."/>
            <person name="Lau R."/>
            <person name="Bowen B.P."/>
            <person name="Lipzen A."/>
            <person name="Sullivan W."/>
            <person name="Andreopoulos W.B."/>
            <person name="Clum A."/>
            <person name="Lindquist E."/>
            <person name="Daum C."/>
            <person name="Northen T.R."/>
            <person name="Ramamoorthy G."/>
            <person name="Schmitz R.J."/>
            <person name="Gryganskyi A."/>
            <person name="Culley D."/>
            <person name="Magnuson J."/>
            <person name="James T.Y."/>
            <person name="O'Malley M.A."/>
            <person name="Stajich J.E."/>
            <person name="Spatafora J.W."/>
            <person name="Visel A."/>
            <person name="Grigoriev I.V."/>
        </authorList>
    </citation>
    <scope>NUCLEOTIDE SEQUENCE [LARGE SCALE GENOMIC DNA]</scope>
    <source>
        <strain evidence="3 4">NRRL Y-17943</strain>
    </source>
</reference>
<dbReference type="Pfam" id="PF00172">
    <property type="entry name" value="Zn_clus"/>
    <property type="match status" value="1"/>
</dbReference>
<dbReference type="CDD" id="cd00067">
    <property type="entry name" value="GAL4"/>
    <property type="match status" value="1"/>
</dbReference>
<dbReference type="InterPro" id="IPR001138">
    <property type="entry name" value="Zn2Cys6_DnaBD"/>
</dbReference>
<evidence type="ECO:0000256" key="1">
    <source>
        <dbReference type="SAM" id="MobiDB-lite"/>
    </source>
</evidence>
<dbReference type="GeneID" id="33554737"/>
<gene>
    <name evidence="3" type="ORF">BD324DRAFT_490136</name>
</gene>
<dbReference type="InterPro" id="IPR036864">
    <property type="entry name" value="Zn2-C6_fun-type_DNA-bd_sf"/>
</dbReference>
<feature type="compositionally biased region" description="Low complexity" evidence="1">
    <location>
        <begin position="22"/>
        <end position="35"/>
    </location>
</feature>
<feature type="domain" description="Zn(2)-C6 fungal-type" evidence="2">
    <location>
        <begin position="366"/>
        <end position="396"/>
    </location>
</feature>
<feature type="region of interest" description="Disordered" evidence="1">
    <location>
        <begin position="113"/>
        <end position="135"/>
    </location>
</feature>
<dbReference type="GO" id="GO:0000981">
    <property type="term" value="F:DNA-binding transcription factor activity, RNA polymerase II-specific"/>
    <property type="evidence" value="ECO:0007669"/>
    <property type="project" value="InterPro"/>
</dbReference>
<dbReference type="RefSeq" id="XP_021870450.1">
    <property type="nucleotide sequence ID" value="XM_022012929.1"/>
</dbReference>
<keyword evidence="4" id="KW-1185">Reference proteome</keyword>
<evidence type="ECO:0000313" key="4">
    <source>
        <dbReference type="Proteomes" id="UP000193218"/>
    </source>
</evidence>
<evidence type="ECO:0000259" key="2">
    <source>
        <dbReference type="PROSITE" id="PS50048"/>
    </source>
</evidence>
<name>A0A1Y1UED5_9TREE</name>
<dbReference type="OrthoDB" id="4356994at2759"/>
<evidence type="ECO:0000313" key="3">
    <source>
        <dbReference type="EMBL" id="ORX36349.1"/>
    </source>
</evidence>
<dbReference type="SMART" id="SM00066">
    <property type="entry name" value="GAL4"/>
    <property type="match status" value="1"/>
</dbReference>
<protein>
    <recommendedName>
        <fullName evidence="2">Zn(2)-C6 fungal-type domain-containing protein</fullName>
    </recommendedName>
</protein>
<organism evidence="3 4">
    <name type="scientific">Kockovaella imperatae</name>
    <dbReference type="NCBI Taxonomy" id="4999"/>
    <lineage>
        <taxon>Eukaryota</taxon>
        <taxon>Fungi</taxon>
        <taxon>Dikarya</taxon>
        <taxon>Basidiomycota</taxon>
        <taxon>Agaricomycotina</taxon>
        <taxon>Tremellomycetes</taxon>
        <taxon>Tremellales</taxon>
        <taxon>Cuniculitremaceae</taxon>
        <taxon>Kockovaella</taxon>
    </lineage>
</organism>